<organism evidence="2 3">
    <name type="scientific">Sphingobium boeckii</name>
    <dbReference type="NCBI Taxonomy" id="1082345"/>
    <lineage>
        <taxon>Bacteria</taxon>
        <taxon>Pseudomonadati</taxon>
        <taxon>Pseudomonadota</taxon>
        <taxon>Alphaproteobacteria</taxon>
        <taxon>Sphingomonadales</taxon>
        <taxon>Sphingomonadaceae</taxon>
        <taxon>Sphingobium</taxon>
    </lineage>
</organism>
<dbReference type="Gene3D" id="1.25.40.10">
    <property type="entry name" value="Tetratricopeptide repeat domain"/>
    <property type="match status" value="1"/>
</dbReference>
<sequence length="584" mass="63209">MAFGDVSSDEELHERVMLEVETISATPEFERAPVMRRLLVFLVRTTLAGGGDDLKAYSVAVDGLGRDADFDSQSDSYPRVQVGRLRKMLDGYYEQRPSGSLRLTIKTGGYKVDFSRLTAESDVIEPVAIPAPPGPALPLRSLPPVGDAGPAWVRALTPARVVFMSIALILVLSALVLILSPSYRDAFLAPPVETVQRAPVLEVDAIDISTTPTQIAQGMRVRAILMDGLHRSWIVRVRDASRVPAAAQGDTSVGGVDYRLSGQIVPAPEKGRFRLYLGLMDARSGNQIWSHQFLLPAEDVGLMPQLVPLVSTLIRPFGVIATQERSRELSGGKPGYSCLLDYERYFRDRDPALRTPVNQCIEKTVALDPTNASALAAASFLAFDPQNALRDGPARAAELARRAVAADPYSAEAHVADARVAFIAGQCRRGTESANRAITLNPYAPEVMGLLGFLLYQCDDPRAGALMSTAQSLDPDMPTFYHIALILSLLEHGKKEEALMVADRMRPPGPGMAGQYALSQTIASAARGDMPEAQRQWQAVITASGRNDGTPDSVIGRFMFSPKLRAKVIAYLAPKGVIPAPTPR</sequence>
<protein>
    <submittedName>
        <fullName evidence="2">Tetratricopeptide (TPR) repeat protein</fullName>
    </submittedName>
</protein>
<dbReference type="InterPro" id="IPR011990">
    <property type="entry name" value="TPR-like_helical_dom_sf"/>
</dbReference>
<dbReference type="SUPFAM" id="SSF48452">
    <property type="entry name" value="TPR-like"/>
    <property type="match status" value="1"/>
</dbReference>
<comment type="caution">
    <text evidence="2">The sequence shown here is derived from an EMBL/GenBank/DDBJ whole genome shotgun (WGS) entry which is preliminary data.</text>
</comment>
<evidence type="ECO:0000313" key="2">
    <source>
        <dbReference type="EMBL" id="MBB5684243.1"/>
    </source>
</evidence>
<reference evidence="2 3" key="1">
    <citation type="submission" date="2020-08" db="EMBL/GenBank/DDBJ databases">
        <title>Genomic Encyclopedia of Type Strains, Phase IV (KMG-IV): sequencing the most valuable type-strain genomes for metagenomic binning, comparative biology and taxonomic classification.</title>
        <authorList>
            <person name="Goeker M."/>
        </authorList>
    </citation>
    <scope>NUCLEOTIDE SEQUENCE [LARGE SCALE GENOMIC DNA]</scope>
    <source>
        <strain evidence="2 3">DSM 25079</strain>
    </source>
</reference>
<accession>A0A7W9ECG3</accession>
<dbReference type="EMBL" id="JACIJC010000001">
    <property type="protein sequence ID" value="MBB5684243.1"/>
    <property type="molecule type" value="Genomic_DNA"/>
</dbReference>
<dbReference type="RefSeq" id="WP_184014487.1">
    <property type="nucleotide sequence ID" value="NZ_JACIJC010000001.1"/>
</dbReference>
<evidence type="ECO:0000313" key="3">
    <source>
        <dbReference type="Proteomes" id="UP000549617"/>
    </source>
</evidence>
<keyword evidence="1" id="KW-0472">Membrane</keyword>
<keyword evidence="1" id="KW-1133">Transmembrane helix</keyword>
<evidence type="ECO:0000256" key="1">
    <source>
        <dbReference type="SAM" id="Phobius"/>
    </source>
</evidence>
<proteinExistence type="predicted"/>
<gene>
    <name evidence="2" type="ORF">FHS49_000234</name>
</gene>
<keyword evidence="3" id="KW-1185">Reference proteome</keyword>
<keyword evidence="1" id="KW-0812">Transmembrane</keyword>
<dbReference type="AlphaFoldDB" id="A0A7W9ECG3"/>
<feature type="transmembrane region" description="Helical" evidence="1">
    <location>
        <begin position="161"/>
        <end position="183"/>
    </location>
</feature>
<dbReference type="Proteomes" id="UP000549617">
    <property type="component" value="Unassembled WGS sequence"/>
</dbReference>
<name>A0A7W9ECG3_9SPHN</name>